<evidence type="ECO:0000313" key="2">
    <source>
        <dbReference type="EMBL" id="KAF3432560.1"/>
    </source>
</evidence>
<keyword evidence="1" id="KW-0812">Transmembrane</keyword>
<feature type="transmembrane region" description="Helical" evidence="1">
    <location>
        <begin position="171"/>
        <end position="190"/>
    </location>
</feature>
<keyword evidence="1" id="KW-0472">Membrane</keyword>
<keyword evidence="3" id="KW-1185">Reference proteome</keyword>
<name>A0A8K0DKB1_9ROSA</name>
<organism evidence="2 3">
    <name type="scientific">Rhamnella rubrinervis</name>
    <dbReference type="NCBI Taxonomy" id="2594499"/>
    <lineage>
        <taxon>Eukaryota</taxon>
        <taxon>Viridiplantae</taxon>
        <taxon>Streptophyta</taxon>
        <taxon>Embryophyta</taxon>
        <taxon>Tracheophyta</taxon>
        <taxon>Spermatophyta</taxon>
        <taxon>Magnoliopsida</taxon>
        <taxon>eudicotyledons</taxon>
        <taxon>Gunneridae</taxon>
        <taxon>Pentapetalae</taxon>
        <taxon>rosids</taxon>
        <taxon>fabids</taxon>
        <taxon>Rosales</taxon>
        <taxon>Rhamnaceae</taxon>
        <taxon>rhamnoid group</taxon>
        <taxon>Rhamneae</taxon>
        <taxon>Rhamnella</taxon>
    </lineage>
</organism>
<dbReference type="Proteomes" id="UP000796880">
    <property type="component" value="Unassembled WGS sequence"/>
</dbReference>
<accession>A0A8K0DKB1</accession>
<proteinExistence type="predicted"/>
<reference evidence="2" key="1">
    <citation type="submission" date="2020-03" db="EMBL/GenBank/DDBJ databases">
        <title>A high-quality chromosome-level genome assembly of a woody plant with both climbing and erect habits, Rhamnella rubrinervis.</title>
        <authorList>
            <person name="Lu Z."/>
            <person name="Yang Y."/>
            <person name="Zhu X."/>
            <person name="Sun Y."/>
        </authorList>
    </citation>
    <scope>NUCLEOTIDE SEQUENCE</scope>
    <source>
        <strain evidence="2">BYM</strain>
        <tissue evidence="2">Leaf</tissue>
    </source>
</reference>
<dbReference type="AlphaFoldDB" id="A0A8K0DKB1"/>
<dbReference type="EMBL" id="VOIH02000012">
    <property type="protein sequence ID" value="KAF3432560.1"/>
    <property type="molecule type" value="Genomic_DNA"/>
</dbReference>
<sequence>MDLLLNTQSWLNIGLNFYSMRSKRQQFNVEQHEAIKIEVDKLLKAESITKLYYPTFLGNNNSIQEGVFDLRREVVNSTRGRVFNLRRKMSLLKSEGKFLLEEENSISTRGKISYLRRKIVVDSSYPEVDYSNLENNMIYIQFVDDEIRINSQLNAAGKNICAFSKKKLKSFFYSLIILGPAIIGKMAFGWDVKIAALRLFNTGAKQVVEVGLALALEFVRLMTKVEWDLADSILTKLEHDIVYSRLVNVKTDSPMAKVEIDSLLTEEKTKLNLIWLKSPPLNHNRDGKLLDQRIQKVLGY</sequence>
<keyword evidence="1" id="KW-1133">Transmembrane helix</keyword>
<evidence type="ECO:0000256" key="1">
    <source>
        <dbReference type="SAM" id="Phobius"/>
    </source>
</evidence>
<comment type="caution">
    <text evidence="2">The sequence shown here is derived from an EMBL/GenBank/DDBJ whole genome shotgun (WGS) entry which is preliminary data.</text>
</comment>
<protein>
    <submittedName>
        <fullName evidence="2">Uncharacterized protein</fullName>
    </submittedName>
</protein>
<gene>
    <name evidence="2" type="ORF">FNV43_RR27300</name>
</gene>
<evidence type="ECO:0000313" key="3">
    <source>
        <dbReference type="Proteomes" id="UP000796880"/>
    </source>
</evidence>